<dbReference type="PROSITE" id="PS00122">
    <property type="entry name" value="CARBOXYLESTERASE_B_1"/>
    <property type="match status" value="1"/>
</dbReference>
<dbReference type="EMBL" id="JASPKY010000109">
    <property type="protein sequence ID" value="KAK9736746.1"/>
    <property type="molecule type" value="Genomic_DNA"/>
</dbReference>
<dbReference type="PANTHER" id="PTHR11559">
    <property type="entry name" value="CARBOXYLESTERASE"/>
    <property type="match status" value="1"/>
</dbReference>
<dbReference type="Proteomes" id="UP001458880">
    <property type="component" value="Unassembled WGS sequence"/>
</dbReference>
<evidence type="ECO:0000256" key="6">
    <source>
        <dbReference type="RuleBase" id="RU361235"/>
    </source>
</evidence>
<name>A0AAW1LSS7_POPJA</name>
<evidence type="ECO:0000256" key="5">
    <source>
        <dbReference type="ARBA" id="ARBA00023180"/>
    </source>
</evidence>
<dbReference type="PROSITE" id="PS00941">
    <property type="entry name" value="CARBOXYLESTERASE_B_2"/>
    <property type="match status" value="1"/>
</dbReference>
<dbReference type="InterPro" id="IPR050309">
    <property type="entry name" value="Type-B_Carboxylest/Lipase"/>
</dbReference>
<reference evidence="8" key="1">
    <citation type="submission" date="2023-05" db="EMBL/GenBank/DDBJ databases">
        <authorList>
            <person name="Nardi F."/>
            <person name="Carapelli A."/>
            <person name="Cucini C."/>
        </authorList>
    </citation>
    <scope>NUCLEOTIDE SEQUENCE</scope>
    <source>
        <strain evidence="8">DMR45628</strain>
        <tissue evidence="8">Testes</tissue>
    </source>
</reference>
<comment type="similarity">
    <text evidence="1 6">Belongs to the type-B carboxylesterase/lipase family.</text>
</comment>
<evidence type="ECO:0000256" key="1">
    <source>
        <dbReference type="ARBA" id="ARBA00005964"/>
    </source>
</evidence>
<keyword evidence="6" id="KW-0732">Signal</keyword>
<feature type="domain" description="Carboxylesterase type B" evidence="7">
    <location>
        <begin position="27"/>
        <end position="320"/>
    </location>
</feature>
<keyword evidence="9" id="KW-1185">Reference proteome</keyword>
<evidence type="ECO:0000313" key="9">
    <source>
        <dbReference type="Proteomes" id="UP001458880"/>
    </source>
</evidence>
<keyword evidence="3 6" id="KW-0378">Hydrolase</keyword>
<gene>
    <name evidence="8" type="ORF">QE152_g11336</name>
</gene>
<comment type="caution">
    <text evidence="8">The sequence shown here is derived from an EMBL/GenBank/DDBJ whole genome shotgun (WGS) entry which is preliminary data.</text>
</comment>
<dbReference type="AlphaFoldDB" id="A0AAW1LSS7"/>
<dbReference type="GO" id="GO:0052689">
    <property type="term" value="F:carboxylic ester hydrolase activity"/>
    <property type="evidence" value="ECO:0007669"/>
    <property type="project" value="UniProtKB-KW"/>
</dbReference>
<sequence>MRKYLIFLTAIAIQIVAILGEVCDESNPIAKTKSGDVRGAVLKSRKGRPFAAFRGIPYAQPPVGDLRFKPPKEIDKWKGVRNATEDGPICIQQDFLFDRDPQIEGSEDCLYLNVYTPKGLCLHGKKSGRLLPVLFFIHYGGFLSGNSRSDIIGPDFLLDNDVVLVTFNYRLGIMGFFTTYDDESPGNWAFKDQVAALKWVQNNIHYFGGSNKRITIAGASAGAGSVHHFLLSPAAKGLFQSAITLSGSALALWAKPMSREMFAVTNVTALTVGCSFPDTKGMVECLRKIPARDLVNAVNVFRQFIKSEPLTPYFPAIEEKSARNPEPNPSPRIFRR</sequence>
<evidence type="ECO:0000313" key="8">
    <source>
        <dbReference type="EMBL" id="KAK9736747.1"/>
    </source>
</evidence>
<keyword evidence="2" id="KW-0719">Serine esterase</keyword>
<dbReference type="EMBL" id="JASPKY010000109">
    <property type="protein sequence ID" value="KAK9736747.1"/>
    <property type="molecule type" value="Genomic_DNA"/>
</dbReference>
<dbReference type="Pfam" id="PF00135">
    <property type="entry name" value="COesterase"/>
    <property type="match status" value="1"/>
</dbReference>
<feature type="chain" id="PRO_5044523186" description="Carboxylic ester hydrolase" evidence="6">
    <location>
        <begin position="21"/>
        <end position="336"/>
    </location>
</feature>
<evidence type="ECO:0000256" key="2">
    <source>
        <dbReference type="ARBA" id="ARBA00022487"/>
    </source>
</evidence>
<evidence type="ECO:0000259" key="7">
    <source>
        <dbReference type="Pfam" id="PF00135"/>
    </source>
</evidence>
<organism evidence="8 9">
    <name type="scientific">Popillia japonica</name>
    <name type="common">Japanese beetle</name>
    <dbReference type="NCBI Taxonomy" id="7064"/>
    <lineage>
        <taxon>Eukaryota</taxon>
        <taxon>Metazoa</taxon>
        <taxon>Ecdysozoa</taxon>
        <taxon>Arthropoda</taxon>
        <taxon>Hexapoda</taxon>
        <taxon>Insecta</taxon>
        <taxon>Pterygota</taxon>
        <taxon>Neoptera</taxon>
        <taxon>Endopterygota</taxon>
        <taxon>Coleoptera</taxon>
        <taxon>Polyphaga</taxon>
        <taxon>Scarabaeiformia</taxon>
        <taxon>Scarabaeidae</taxon>
        <taxon>Rutelinae</taxon>
        <taxon>Popillia</taxon>
    </lineage>
</organism>
<keyword evidence="4" id="KW-1015">Disulfide bond</keyword>
<dbReference type="InterPro" id="IPR029058">
    <property type="entry name" value="AB_hydrolase_fold"/>
</dbReference>
<dbReference type="SUPFAM" id="SSF53474">
    <property type="entry name" value="alpha/beta-Hydrolases"/>
    <property type="match status" value="1"/>
</dbReference>
<evidence type="ECO:0000256" key="3">
    <source>
        <dbReference type="ARBA" id="ARBA00022801"/>
    </source>
</evidence>
<proteinExistence type="inferred from homology"/>
<dbReference type="InterPro" id="IPR019826">
    <property type="entry name" value="Carboxylesterase_B_AS"/>
</dbReference>
<feature type="signal peptide" evidence="6">
    <location>
        <begin position="1"/>
        <end position="20"/>
    </location>
</feature>
<dbReference type="InterPro" id="IPR002018">
    <property type="entry name" value="CarbesteraseB"/>
</dbReference>
<dbReference type="InterPro" id="IPR019819">
    <property type="entry name" value="Carboxylesterase_B_CS"/>
</dbReference>
<keyword evidence="5" id="KW-0325">Glycoprotein</keyword>
<protein>
    <recommendedName>
        <fullName evidence="6">Carboxylic ester hydrolase</fullName>
        <ecNumber evidence="6">3.1.1.-</ecNumber>
    </recommendedName>
</protein>
<reference evidence="8 9" key="2">
    <citation type="journal article" date="2024" name="BMC Genomics">
        <title>De novo assembly and annotation of Popillia japonica's genome with initial clues to its potential as an invasive pest.</title>
        <authorList>
            <person name="Cucini C."/>
            <person name="Boschi S."/>
            <person name="Funari R."/>
            <person name="Cardaioli E."/>
            <person name="Iannotti N."/>
            <person name="Marturano G."/>
            <person name="Paoli F."/>
            <person name="Bruttini M."/>
            <person name="Carapelli A."/>
            <person name="Frati F."/>
            <person name="Nardi F."/>
        </authorList>
    </citation>
    <scope>NUCLEOTIDE SEQUENCE [LARGE SCALE GENOMIC DNA]</scope>
    <source>
        <strain evidence="8">DMR45628</strain>
    </source>
</reference>
<dbReference type="EC" id="3.1.1.-" evidence="6"/>
<accession>A0AAW1LSS7</accession>
<evidence type="ECO:0000256" key="4">
    <source>
        <dbReference type="ARBA" id="ARBA00023157"/>
    </source>
</evidence>
<dbReference type="Gene3D" id="3.40.50.1820">
    <property type="entry name" value="alpha/beta hydrolase"/>
    <property type="match status" value="1"/>
</dbReference>